<feature type="transmembrane region" description="Helical" evidence="8">
    <location>
        <begin position="53"/>
        <end position="70"/>
    </location>
</feature>
<comment type="similarity">
    <text evidence="6">Belongs to the YccS/YhfK family.</text>
</comment>
<feature type="transmembrane region" description="Helical" evidence="8">
    <location>
        <begin position="398"/>
        <end position="415"/>
    </location>
</feature>
<evidence type="ECO:0000256" key="7">
    <source>
        <dbReference type="SAM" id="MobiDB-lite"/>
    </source>
</evidence>
<comment type="subcellular location">
    <subcellularLocation>
        <location evidence="1">Cell membrane</location>
        <topology evidence="1">Multi-pass membrane protein</topology>
    </subcellularLocation>
</comment>
<dbReference type="PANTHER" id="PTHR30509:SF9">
    <property type="entry name" value="MULTIDRUG RESISTANCE PROTEIN MDTO"/>
    <property type="match status" value="1"/>
</dbReference>
<dbReference type="EMBL" id="JBHTBY010000011">
    <property type="protein sequence ID" value="MFC7321764.1"/>
    <property type="molecule type" value="Genomic_DNA"/>
</dbReference>
<evidence type="ECO:0000256" key="3">
    <source>
        <dbReference type="ARBA" id="ARBA00022692"/>
    </source>
</evidence>
<evidence type="ECO:0000313" key="10">
    <source>
        <dbReference type="EMBL" id="MFC7321764.1"/>
    </source>
</evidence>
<dbReference type="Proteomes" id="UP001596494">
    <property type="component" value="Unassembled WGS sequence"/>
</dbReference>
<keyword evidence="5 8" id="KW-0472">Membrane</keyword>
<evidence type="ECO:0000256" key="1">
    <source>
        <dbReference type="ARBA" id="ARBA00004651"/>
    </source>
</evidence>
<evidence type="ECO:0000256" key="8">
    <source>
        <dbReference type="SAM" id="Phobius"/>
    </source>
</evidence>
<dbReference type="InterPro" id="IPR049453">
    <property type="entry name" value="Memb_transporter_dom"/>
</dbReference>
<feature type="transmembrane region" description="Helical" evidence="8">
    <location>
        <begin position="30"/>
        <end position="47"/>
    </location>
</feature>
<feature type="transmembrane region" description="Helical" evidence="8">
    <location>
        <begin position="473"/>
        <end position="506"/>
    </location>
</feature>
<reference evidence="11" key="1">
    <citation type="journal article" date="2019" name="Int. J. Syst. Evol. Microbiol.">
        <title>The Global Catalogue of Microorganisms (GCM) 10K type strain sequencing project: providing services to taxonomists for standard genome sequencing and annotation.</title>
        <authorList>
            <consortium name="The Broad Institute Genomics Platform"/>
            <consortium name="The Broad Institute Genome Sequencing Center for Infectious Disease"/>
            <person name="Wu L."/>
            <person name="Ma J."/>
        </authorList>
    </citation>
    <scope>NUCLEOTIDE SEQUENCE [LARGE SCALE GENOMIC DNA]</scope>
    <source>
        <strain evidence="11">CCUG 73951</strain>
    </source>
</reference>
<evidence type="ECO:0000256" key="4">
    <source>
        <dbReference type="ARBA" id="ARBA00022989"/>
    </source>
</evidence>
<evidence type="ECO:0000256" key="2">
    <source>
        <dbReference type="ARBA" id="ARBA00022475"/>
    </source>
</evidence>
<keyword evidence="4 8" id="KW-1133">Transmembrane helix</keyword>
<name>A0ABW2K6N4_9BACI</name>
<evidence type="ECO:0000259" key="9">
    <source>
        <dbReference type="Pfam" id="PF13515"/>
    </source>
</evidence>
<gene>
    <name evidence="10" type="ORF">ACFQMN_12830</name>
</gene>
<feature type="region of interest" description="Disordered" evidence="7">
    <location>
        <begin position="361"/>
        <end position="391"/>
    </location>
</feature>
<feature type="compositionally biased region" description="Basic and acidic residues" evidence="7">
    <location>
        <begin position="361"/>
        <end position="375"/>
    </location>
</feature>
<feature type="domain" description="Integral membrane bound transporter" evidence="9">
    <location>
        <begin position="408"/>
        <end position="535"/>
    </location>
</feature>
<comment type="caution">
    <text evidence="10">The sequence shown here is derived from an EMBL/GenBank/DDBJ whole genome shotgun (WGS) entry which is preliminary data.</text>
</comment>
<feature type="transmembrane region" description="Helical" evidence="8">
    <location>
        <begin position="152"/>
        <end position="173"/>
    </location>
</feature>
<protein>
    <submittedName>
        <fullName evidence="10">FUSC family protein</fullName>
    </submittedName>
</protein>
<feature type="transmembrane region" description="Helical" evidence="8">
    <location>
        <begin position="127"/>
        <end position="146"/>
    </location>
</feature>
<feature type="transmembrane region" description="Helical" evidence="8">
    <location>
        <begin position="449"/>
        <end position="467"/>
    </location>
</feature>
<evidence type="ECO:0000256" key="5">
    <source>
        <dbReference type="ARBA" id="ARBA00023136"/>
    </source>
</evidence>
<feature type="transmembrane region" description="Helical" evidence="8">
    <location>
        <begin position="518"/>
        <end position="540"/>
    </location>
</feature>
<accession>A0ABW2K6N4</accession>
<keyword evidence="11" id="KW-1185">Reference proteome</keyword>
<dbReference type="Pfam" id="PF13515">
    <property type="entry name" value="FUSC_2"/>
    <property type="match status" value="1"/>
</dbReference>
<evidence type="ECO:0000256" key="6">
    <source>
        <dbReference type="ARBA" id="ARBA00043993"/>
    </source>
</evidence>
<dbReference type="PANTHER" id="PTHR30509">
    <property type="entry name" value="P-HYDROXYBENZOIC ACID EFFLUX PUMP SUBUNIT-RELATED"/>
    <property type="match status" value="1"/>
</dbReference>
<sequence>MKNLLKEPYLLSRFLASDPGRKRLNQAGKATLSLIFSVFTVLIIINWADGPELTPAIMGGIAGMMGILVVSDDTTKQKKVTTLLLSLSAMGGVTFGSLLAYNAYLVSALMIAIIFSAFYFSKYGSRYFSLGMIAFMTVYFASFLKLPSEQFLWFYMAIFIGVTYAYLNNFILFKGSAQLLRRSMNSFHRQANLTFKLLMKMLEGSSTSDRYNKRLLYNVKKLREYAGHVSADLNVHDIKELWPGLTAAQVKLYVFDTAMFVATLADSLTQLKENEGLEAADVRYRLAKVVFSLQKADVLAVDYDEENLREAQKAIGELRSIINDLFTQYKGDPQGWHYLLRRIESTANHVTRAALSIQQVKNEEPLTPSDDKKEEQEEESPTDQPDKKKGLEPTTKKAYQALVAGSISIVVGYAISPVQPYWVVLTSFIVLLGTQSVGRIYLKGLQRSIGTIIGAVIGFFLANLVSGNSQLEVFLLFAVVFFAFYLLTVSYTMMSLFITMLIAFMYDLMLGGISFSLLSARVIDTIAGAGIALIVSSFLFPTKTRDKVYETFSEYLEELDIYMTQYIRSFTEEINIKELADQAFTLDEKLQAVLDEAEPIMQHAGTRRHSELPRWVTIFTAINYYADHLVASSYLKNIGYPEQVRQTFPTLENQMSHNITTIKKILDGDQTGGTLYTLQEERELIERGAPLEEQHYIDLVHHVYYIWRVNQSLILLGEKLGASQTEKSL</sequence>
<evidence type="ECO:0000313" key="11">
    <source>
        <dbReference type="Proteomes" id="UP001596494"/>
    </source>
</evidence>
<feature type="transmembrane region" description="Helical" evidence="8">
    <location>
        <begin position="104"/>
        <end position="120"/>
    </location>
</feature>
<proteinExistence type="inferred from homology"/>
<dbReference type="RefSeq" id="WP_289216523.1">
    <property type="nucleotide sequence ID" value="NZ_JAPVRC010000007.1"/>
</dbReference>
<keyword evidence="2" id="KW-1003">Cell membrane</keyword>
<organism evidence="10 11">
    <name type="scientific">Halobacillus campisalis</name>
    <dbReference type="NCBI Taxonomy" id="435909"/>
    <lineage>
        <taxon>Bacteria</taxon>
        <taxon>Bacillati</taxon>
        <taxon>Bacillota</taxon>
        <taxon>Bacilli</taxon>
        <taxon>Bacillales</taxon>
        <taxon>Bacillaceae</taxon>
        <taxon>Halobacillus</taxon>
    </lineage>
</organism>
<keyword evidence="3 8" id="KW-0812">Transmembrane</keyword>
<feature type="transmembrane region" description="Helical" evidence="8">
    <location>
        <begin position="82"/>
        <end position="98"/>
    </location>
</feature>